<evidence type="ECO:0000313" key="4">
    <source>
        <dbReference type="EMBL" id="KAJ5239053.1"/>
    </source>
</evidence>
<dbReference type="EMBL" id="JAPQKS010000003">
    <property type="protein sequence ID" value="KAJ5239053.1"/>
    <property type="molecule type" value="Genomic_DNA"/>
</dbReference>
<feature type="domain" description="Fe-containing alcohol dehydrogenase-like C-terminal" evidence="3">
    <location>
        <begin position="201"/>
        <end position="376"/>
    </location>
</feature>
<dbReference type="Gene3D" id="1.20.1090.10">
    <property type="entry name" value="Dehydroquinate synthase-like - alpha domain"/>
    <property type="match status" value="1"/>
</dbReference>
<protein>
    <recommendedName>
        <fullName evidence="6">Alcohol dehydrogenase iron-type/glycerol dehydrogenase GldA domain-containing protein</fullName>
    </recommendedName>
</protein>
<evidence type="ECO:0000256" key="1">
    <source>
        <dbReference type="ARBA" id="ARBA00023002"/>
    </source>
</evidence>
<keyword evidence="5" id="KW-1185">Reference proteome</keyword>
<accession>A0A9W9P9I0</accession>
<reference evidence="4" key="2">
    <citation type="journal article" date="2023" name="IMA Fungus">
        <title>Comparative genomic study of the Penicillium genus elucidates a diverse pangenome and 15 lateral gene transfer events.</title>
        <authorList>
            <person name="Petersen C."/>
            <person name="Sorensen T."/>
            <person name="Nielsen M.R."/>
            <person name="Sondergaard T.E."/>
            <person name="Sorensen J.L."/>
            <person name="Fitzpatrick D.A."/>
            <person name="Frisvad J.C."/>
            <person name="Nielsen K.L."/>
        </authorList>
    </citation>
    <scope>NUCLEOTIDE SEQUENCE</scope>
    <source>
        <strain evidence="4">IBT 19713</strain>
    </source>
</reference>
<dbReference type="SUPFAM" id="SSF56796">
    <property type="entry name" value="Dehydroquinate synthase-like"/>
    <property type="match status" value="1"/>
</dbReference>
<dbReference type="OrthoDB" id="339764at2759"/>
<dbReference type="RefSeq" id="XP_058331972.1">
    <property type="nucleotide sequence ID" value="XM_058472969.1"/>
</dbReference>
<proteinExistence type="predicted"/>
<dbReference type="InterPro" id="IPR056798">
    <property type="entry name" value="ADH_Fe_C"/>
</dbReference>
<dbReference type="GO" id="GO:0004022">
    <property type="term" value="F:alcohol dehydrogenase (NAD+) activity"/>
    <property type="evidence" value="ECO:0007669"/>
    <property type="project" value="TreeGrafter"/>
</dbReference>
<dbReference type="AlphaFoldDB" id="A0A9W9P9I0"/>
<dbReference type="Proteomes" id="UP001150941">
    <property type="component" value="Unassembled WGS sequence"/>
</dbReference>
<feature type="domain" description="Alcohol dehydrogenase iron-type/glycerol dehydrogenase GldA" evidence="2">
    <location>
        <begin position="49"/>
        <end position="188"/>
    </location>
</feature>
<dbReference type="Pfam" id="PF00465">
    <property type="entry name" value="Fe-ADH"/>
    <property type="match status" value="1"/>
</dbReference>
<name>A0A9W9P9I0_9EURO</name>
<dbReference type="Pfam" id="PF25137">
    <property type="entry name" value="ADH_Fe_C"/>
    <property type="match status" value="1"/>
</dbReference>
<comment type="caution">
    <text evidence="4">The sequence shown here is derived from an EMBL/GenBank/DDBJ whole genome shotgun (WGS) entry which is preliminary data.</text>
</comment>
<dbReference type="InterPro" id="IPR018211">
    <property type="entry name" value="ADH_Fe_CS"/>
</dbReference>
<dbReference type="InterPro" id="IPR039697">
    <property type="entry name" value="Alcohol_dehydrogenase_Fe"/>
</dbReference>
<evidence type="ECO:0000313" key="5">
    <source>
        <dbReference type="Proteomes" id="UP001150941"/>
    </source>
</evidence>
<dbReference type="PANTHER" id="PTHR11496">
    <property type="entry name" value="ALCOHOL DEHYDROGENASE"/>
    <property type="match status" value="1"/>
</dbReference>
<dbReference type="GO" id="GO:0046872">
    <property type="term" value="F:metal ion binding"/>
    <property type="evidence" value="ECO:0007669"/>
    <property type="project" value="InterPro"/>
</dbReference>
<dbReference type="PROSITE" id="PS00060">
    <property type="entry name" value="ADH_IRON_2"/>
    <property type="match status" value="1"/>
</dbReference>
<reference evidence="4" key="1">
    <citation type="submission" date="2022-11" db="EMBL/GenBank/DDBJ databases">
        <authorList>
            <person name="Petersen C."/>
        </authorList>
    </citation>
    <scope>NUCLEOTIDE SEQUENCE</scope>
    <source>
        <strain evidence="4">IBT 19713</strain>
    </source>
</reference>
<dbReference type="GO" id="GO:0005739">
    <property type="term" value="C:mitochondrion"/>
    <property type="evidence" value="ECO:0007669"/>
    <property type="project" value="TreeGrafter"/>
</dbReference>
<gene>
    <name evidence="4" type="ORF">N7468_003672</name>
</gene>
<evidence type="ECO:0000259" key="3">
    <source>
        <dbReference type="Pfam" id="PF25137"/>
    </source>
</evidence>
<sequence>MTYQDPRNVSTGGIGKMQASLSPLYGQYVPNKLKSLYYGSDVVKLHLLSCLPSETSKAFIITGTSLATSTSLIKDLEELLSPKHHAGTYAGIKAHSPQTQIDDATSIISQDESIDTIISVGGGSPMDSAKNMVYQVREATGRLLSHITIPTTLSAGECTPGAGFTKEDGVKGIRFHADLYVSYIFYDPKFALPTPPTLWLSTGIRALDHAVETQYHPSATWIPSKMIALNAIAQLFRLLPAYVANPTNEDTITACFLAVYASLGFFGQNIQGGLGLSHSLGYALGSPYGIGHGYTSCISLPPVVKLKARESKQNAASIAAILPFIGEEQSGDDVADADLVSERITGLIEQIGLKTDLTAQGVSKSEADIIAARATRLPFGGETPDEKQLWKSVRELVDTLW</sequence>
<evidence type="ECO:0008006" key="6">
    <source>
        <dbReference type="Google" id="ProtNLM"/>
    </source>
</evidence>
<evidence type="ECO:0000259" key="2">
    <source>
        <dbReference type="Pfam" id="PF00465"/>
    </source>
</evidence>
<organism evidence="4 5">
    <name type="scientific">Penicillium chermesinum</name>
    <dbReference type="NCBI Taxonomy" id="63820"/>
    <lineage>
        <taxon>Eukaryota</taxon>
        <taxon>Fungi</taxon>
        <taxon>Dikarya</taxon>
        <taxon>Ascomycota</taxon>
        <taxon>Pezizomycotina</taxon>
        <taxon>Eurotiomycetes</taxon>
        <taxon>Eurotiomycetidae</taxon>
        <taxon>Eurotiales</taxon>
        <taxon>Aspergillaceae</taxon>
        <taxon>Penicillium</taxon>
    </lineage>
</organism>
<dbReference type="GeneID" id="83200272"/>
<dbReference type="InterPro" id="IPR001670">
    <property type="entry name" value="ADH_Fe/GldA"/>
</dbReference>
<dbReference type="PANTHER" id="PTHR11496:SF97">
    <property type="entry name" value="ALCOHOL DEHYDROGENASE IRON-TYPE_GLYCEROL DEHYDROGENASE GLDA DOMAIN-CONTAINING PROTEIN"/>
    <property type="match status" value="1"/>
</dbReference>
<keyword evidence="1" id="KW-0560">Oxidoreductase</keyword>
<dbReference type="CDD" id="cd08192">
    <property type="entry name" value="MAR-like"/>
    <property type="match status" value="1"/>
</dbReference>
<dbReference type="Gene3D" id="3.40.50.1970">
    <property type="match status" value="1"/>
</dbReference>